<organism evidence="3 4">
    <name type="scientific">Botryobasidium botryosum (strain FD-172 SS1)</name>
    <dbReference type="NCBI Taxonomy" id="930990"/>
    <lineage>
        <taxon>Eukaryota</taxon>
        <taxon>Fungi</taxon>
        <taxon>Dikarya</taxon>
        <taxon>Basidiomycota</taxon>
        <taxon>Agaricomycotina</taxon>
        <taxon>Agaricomycetes</taxon>
        <taxon>Cantharellales</taxon>
        <taxon>Botryobasidiaceae</taxon>
        <taxon>Botryobasidium</taxon>
    </lineage>
</organism>
<sequence>MGIGGVAYGSAGSDDESFKVFDRLLELGCTHWDTANVYGGSEDIIGKWFKRTGNRSKIFLATKFGYTPSYSIDGSAEHVKKACAQSLASLNTDYIDLYYFHRVDTTTPIEITVGAMAELVKEGKVKHIGLCEPSAATLRRAHAVHPIATIQVEYSPLFFETEKNGVLDTARELGVAVIAYSPLGRGLITGQYKSHSDLAPDDFRKVIPKFSESNFPTILALSEKLKSIGHKYGENVTPGQVALAWLLAQGDDILPIPGTKKISFTEENLGACHLKLAQSDVQAIRDAMLATEKNIPEDQAPEFMMKLNYQDTPPLPVS</sequence>
<dbReference type="Proteomes" id="UP000027195">
    <property type="component" value="Unassembled WGS sequence"/>
</dbReference>
<evidence type="ECO:0000259" key="2">
    <source>
        <dbReference type="Pfam" id="PF00248"/>
    </source>
</evidence>
<reference evidence="4" key="1">
    <citation type="journal article" date="2014" name="Proc. Natl. Acad. Sci. U.S.A.">
        <title>Extensive sampling of basidiomycete genomes demonstrates inadequacy of the white-rot/brown-rot paradigm for wood decay fungi.</title>
        <authorList>
            <person name="Riley R."/>
            <person name="Salamov A.A."/>
            <person name="Brown D.W."/>
            <person name="Nagy L.G."/>
            <person name="Floudas D."/>
            <person name="Held B.W."/>
            <person name="Levasseur A."/>
            <person name="Lombard V."/>
            <person name="Morin E."/>
            <person name="Otillar R."/>
            <person name="Lindquist E.A."/>
            <person name="Sun H."/>
            <person name="LaButti K.M."/>
            <person name="Schmutz J."/>
            <person name="Jabbour D."/>
            <person name="Luo H."/>
            <person name="Baker S.E."/>
            <person name="Pisabarro A.G."/>
            <person name="Walton J.D."/>
            <person name="Blanchette R.A."/>
            <person name="Henrissat B."/>
            <person name="Martin F."/>
            <person name="Cullen D."/>
            <person name="Hibbett D.S."/>
            <person name="Grigoriev I.V."/>
        </authorList>
    </citation>
    <scope>NUCLEOTIDE SEQUENCE [LARGE SCALE GENOMIC DNA]</scope>
    <source>
        <strain evidence="4">FD-172 SS1</strain>
    </source>
</reference>
<protein>
    <recommendedName>
        <fullName evidence="2">NADP-dependent oxidoreductase domain-containing protein</fullName>
    </recommendedName>
</protein>
<feature type="domain" description="NADP-dependent oxidoreductase" evidence="2">
    <location>
        <begin position="1"/>
        <end position="286"/>
    </location>
</feature>
<evidence type="ECO:0000313" key="4">
    <source>
        <dbReference type="Proteomes" id="UP000027195"/>
    </source>
</evidence>
<keyword evidence="4" id="KW-1185">Reference proteome</keyword>
<dbReference type="EMBL" id="KL198052">
    <property type="protein sequence ID" value="KDQ12091.1"/>
    <property type="molecule type" value="Genomic_DNA"/>
</dbReference>
<dbReference type="InterPro" id="IPR020471">
    <property type="entry name" value="AKR"/>
</dbReference>
<dbReference type="PANTHER" id="PTHR43625">
    <property type="entry name" value="AFLATOXIN B1 ALDEHYDE REDUCTASE"/>
    <property type="match status" value="1"/>
</dbReference>
<proteinExistence type="predicted"/>
<dbReference type="InterPro" id="IPR036812">
    <property type="entry name" value="NAD(P)_OxRdtase_dom_sf"/>
</dbReference>
<dbReference type="InterPro" id="IPR050791">
    <property type="entry name" value="Aldo-Keto_reductase"/>
</dbReference>
<dbReference type="InParanoid" id="A0A067MKI6"/>
<keyword evidence="1" id="KW-0560">Oxidoreductase</keyword>
<dbReference type="PANTHER" id="PTHR43625:SF40">
    <property type="entry name" value="ALDO-KETO REDUCTASE YAKC [NADP(+)]"/>
    <property type="match status" value="1"/>
</dbReference>
<evidence type="ECO:0000313" key="3">
    <source>
        <dbReference type="EMBL" id="KDQ12091.1"/>
    </source>
</evidence>
<evidence type="ECO:0000256" key="1">
    <source>
        <dbReference type="ARBA" id="ARBA00023002"/>
    </source>
</evidence>
<dbReference type="AlphaFoldDB" id="A0A067MKI6"/>
<dbReference type="PRINTS" id="PR00069">
    <property type="entry name" value="ALDKETRDTASE"/>
</dbReference>
<dbReference type="Gene3D" id="3.20.20.100">
    <property type="entry name" value="NADP-dependent oxidoreductase domain"/>
    <property type="match status" value="1"/>
</dbReference>
<name>A0A067MKI6_BOTB1</name>
<accession>A0A067MKI6</accession>
<dbReference type="OrthoDB" id="37537at2759"/>
<dbReference type="GO" id="GO:0016491">
    <property type="term" value="F:oxidoreductase activity"/>
    <property type="evidence" value="ECO:0007669"/>
    <property type="project" value="UniProtKB-KW"/>
</dbReference>
<gene>
    <name evidence="3" type="ORF">BOTBODRAFT_134983</name>
</gene>
<dbReference type="Pfam" id="PF00248">
    <property type="entry name" value="Aldo_ket_red"/>
    <property type="match status" value="1"/>
</dbReference>
<dbReference type="SUPFAM" id="SSF51430">
    <property type="entry name" value="NAD(P)-linked oxidoreductase"/>
    <property type="match status" value="1"/>
</dbReference>
<dbReference type="FunCoup" id="A0A067MKI6">
    <property type="interactions" value="315"/>
</dbReference>
<dbReference type="HOGENOM" id="CLU_023205_2_1_1"/>
<dbReference type="STRING" id="930990.A0A067MKI6"/>
<dbReference type="InterPro" id="IPR023210">
    <property type="entry name" value="NADP_OxRdtase_dom"/>
</dbReference>
<dbReference type="GO" id="GO:0005737">
    <property type="term" value="C:cytoplasm"/>
    <property type="evidence" value="ECO:0007669"/>
    <property type="project" value="TreeGrafter"/>
</dbReference>